<dbReference type="RefSeq" id="WP_194018646.1">
    <property type="nucleotide sequence ID" value="NZ_JADEVV010000002.1"/>
</dbReference>
<organism evidence="3 4">
    <name type="scientific">Synechocystis salina LEGE 00031</name>
    <dbReference type="NCBI Taxonomy" id="1828736"/>
    <lineage>
        <taxon>Bacteria</taxon>
        <taxon>Bacillati</taxon>
        <taxon>Cyanobacteriota</taxon>
        <taxon>Cyanophyceae</taxon>
        <taxon>Synechococcales</taxon>
        <taxon>Merismopediaceae</taxon>
        <taxon>Synechocystis</taxon>
    </lineage>
</organism>
<keyword evidence="4" id="KW-1185">Reference proteome</keyword>
<dbReference type="Proteomes" id="UP000658720">
    <property type="component" value="Unassembled WGS sequence"/>
</dbReference>
<dbReference type="SMART" id="SM00880">
    <property type="entry name" value="CHAD"/>
    <property type="match status" value="1"/>
</dbReference>
<protein>
    <submittedName>
        <fullName evidence="3">CHAD domain-containing protein</fullName>
    </submittedName>
</protein>
<evidence type="ECO:0000256" key="1">
    <source>
        <dbReference type="SAM" id="MobiDB-lite"/>
    </source>
</evidence>
<dbReference type="PROSITE" id="PS51708">
    <property type="entry name" value="CHAD"/>
    <property type="match status" value="1"/>
</dbReference>
<dbReference type="InterPro" id="IPR007899">
    <property type="entry name" value="CHAD_dom"/>
</dbReference>
<feature type="domain" description="CHAD" evidence="2">
    <location>
        <begin position="5"/>
        <end position="312"/>
    </location>
</feature>
<dbReference type="Pfam" id="PF05235">
    <property type="entry name" value="CHAD"/>
    <property type="match status" value="1"/>
</dbReference>
<proteinExistence type="predicted"/>
<evidence type="ECO:0000313" key="3">
    <source>
        <dbReference type="EMBL" id="MBE9252491.1"/>
    </source>
</evidence>
<sequence length="342" mass="39489">METAARTFGKLAIFAFSKHTEKVFKYAPRVLKDQDPEDLHQLRVGVRRLRTAIAGFEAAVQLPKGLTEERVGKIGKRLGAQRDNDVLQEILLSKYLPHLPKNEQRYLNKVLKYLQKERKHAFKATYKLLTHDKFSRFKQHWQGWLDQPQITVLGSLAIADVLPDLLLPQLAEFFLHPGWLVGTEIVPDTHGTAQQRRCIQLSPSAIEILLDGEELVLHDLRKQAKRTRYQMELFSDYYGQQYQELLAKVKITQEILGSLQDSFVLRAMVEQYLDVDLKKLCPQWNAIFHGDRLGYWDQWQPLQNQFIDPGHRQQCRQLVQNPTGNSNGKMARGGFEPPTLGL</sequence>
<dbReference type="Gene3D" id="1.40.20.10">
    <property type="entry name" value="CHAD domain"/>
    <property type="match status" value="1"/>
</dbReference>
<evidence type="ECO:0000313" key="4">
    <source>
        <dbReference type="Proteomes" id="UP000658720"/>
    </source>
</evidence>
<feature type="region of interest" description="Disordered" evidence="1">
    <location>
        <begin position="320"/>
        <end position="342"/>
    </location>
</feature>
<accession>A0ABR9VN47</accession>
<dbReference type="PANTHER" id="PTHR39339">
    <property type="entry name" value="SLR1444 PROTEIN"/>
    <property type="match status" value="1"/>
</dbReference>
<dbReference type="EMBL" id="JADEVV010000002">
    <property type="protein sequence ID" value="MBE9252491.1"/>
    <property type="molecule type" value="Genomic_DNA"/>
</dbReference>
<comment type="caution">
    <text evidence="3">The sequence shown here is derived from an EMBL/GenBank/DDBJ whole genome shotgun (WGS) entry which is preliminary data.</text>
</comment>
<name>A0ABR9VN47_9SYNC</name>
<gene>
    <name evidence="3" type="ORF">IQ217_01205</name>
</gene>
<reference evidence="3 4" key="1">
    <citation type="submission" date="2020-10" db="EMBL/GenBank/DDBJ databases">
        <authorList>
            <person name="Castelo-Branco R."/>
            <person name="Eusebio N."/>
            <person name="Adriana R."/>
            <person name="Vieira A."/>
            <person name="Brugerolle De Fraissinette N."/>
            <person name="Rezende De Castro R."/>
            <person name="Schneider M.P."/>
            <person name="Vasconcelos V."/>
            <person name="Leao P.N."/>
        </authorList>
    </citation>
    <scope>NUCLEOTIDE SEQUENCE [LARGE SCALE GENOMIC DNA]</scope>
    <source>
        <strain evidence="3 4">LEGE 00031</strain>
    </source>
</reference>
<evidence type="ECO:0000259" key="2">
    <source>
        <dbReference type="PROSITE" id="PS51708"/>
    </source>
</evidence>
<dbReference type="PANTHER" id="PTHR39339:SF1">
    <property type="entry name" value="CHAD DOMAIN-CONTAINING PROTEIN"/>
    <property type="match status" value="1"/>
</dbReference>
<dbReference type="InterPro" id="IPR038186">
    <property type="entry name" value="CHAD_dom_sf"/>
</dbReference>